<organism evidence="1 2">
    <name type="scientific">Populus alba x Populus x berolinensis</name>
    <dbReference type="NCBI Taxonomy" id="444605"/>
    <lineage>
        <taxon>Eukaryota</taxon>
        <taxon>Viridiplantae</taxon>
        <taxon>Streptophyta</taxon>
        <taxon>Embryophyta</taxon>
        <taxon>Tracheophyta</taxon>
        <taxon>Spermatophyta</taxon>
        <taxon>Magnoliopsida</taxon>
        <taxon>eudicotyledons</taxon>
        <taxon>Gunneridae</taxon>
        <taxon>Pentapetalae</taxon>
        <taxon>rosids</taxon>
        <taxon>fabids</taxon>
        <taxon>Malpighiales</taxon>
        <taxon>Salicaceae</taxon>
        <taxon>Saliceae</taxon>
        <taxon>Populus</taxon>
    </lineage>
</organism>
<dbReference type="EMBL" id="JAQIZT010000012">
    <property type="protein sequence ID" value="KAJ6976536.1"/>
    <property type="molecule type" value="Genomic_DNA"/>
</dbReference>
<name>A0AAD6Q2I7_9ROSI</name>
<protein>
    <submittedName>
        <fullName evidence="1">Uncharacterized protein</fullName>
    </submittedName>
</protein>
<gene>
    <name evidence="1" type="ORF">NC653_028625</name>
</gene>
<dbReference type="AlphaFoldDB" id="A0AAD6Q2I7"/>
<reference evidence="1" key="1">
    <citation type="journal article" date="2023" name="Mol. Ecol. Resour.">
        <title>Chromosome-level genome assembly of a triploid poplar Populus alba 'Berolinensis'.</title>
        <authorList>
            <person name="Chen S."/>
            <person name="Yu Y."/>
            <person name="Wang X."/>
            <person name="Wang S."/>
            <person name="Zhang T."/>
            <person name="Zhou Y."/>
            <person name="He R."/>
            <person name="Meng N."/>
            <person name="Wang Y."/>
            <person name="Liu W."/>
            <person name="Liu Z."/>
            <person name="Liu J."/>
            <person name="Guo Q."/>
            <person name="Huang H."/>
            <person name="Sederoff R.R."/>
            <person name="Wang G."/>
            <person name="Qu G."/>
            <person name="Chen S."/>
        </authorList>
    </citation>
    <scope>NUCLEOTIDE SEQUENCE</scope>
    <source>
        <strain evidence="1">SC-2020</strain>
    </source>
</reference>
<accession>A0AAD6Q2I7</accession>
<evidence type="ECO:0000313" key="1">
    <source>
        <dbReference type="EMBL" id="KAJ6976536.1"/>
    </source>
</evidence>
<keyword evidence="2" id="KW-1185">Reference proteome</keyword>
<evidence type="ECO:0000313" key="2">
    <source>
        <dbReference type="Proteomes" id="UP001164929"/>
    </source>
</evidence>
<comment type="caution">
    <text evidence="1">The sequence shown here is derived from an EMBL/GenBank/DDBJ whole genome shotgun (WGS) entry which is preliminary data.</text>
</comment>
<proteinExistence type="predicted"/>
<sequence>MATGMQLLSKIILNNGTFVLALMTYRHIVAAVCMAPFAFYFESNEISAKLALTINKENESSIANISTQSRSLS</sequence>
<dbReference type="Proteomes" id="UP001164929">
    <property type="component" value="Chromosome 12"/>
</dbReference>